<proteinExistence type="predicted"/>
<evidence type="ECO:0000313" key="3">
    <source>
        <dbReference type="EMBL" id="GFE16004.1"/>
    </source>
</evidence>
<keyword evidence="2" id="KW-0472">Membrane</keyword>
<dbReference type="EMBL" id="BLIO01000001">
    <property type="protein sequence ID" value="GFE16004.1"/>
    <property type="molecule type" value="Genomic_DNA"/>
</dbReference>
<feature type="transmembrane region" description="Helical" evidence="2">
    <location>
        <begin position="172"/>
        <end position="193"/>
    </location>
</feature>
<keyword evidence="4" id="KW-1185">Reference proteome</keyword>
<evidence type="ECO:0000313" key="4">
    <source>
        <dbReference type="Proteomes" id="UP000430079"/>
    </source>
</evidence>
<feature type="compositionally biased region" description="Basic and acidic residues" evidence="1">
    <location>
        <begin position="15"/>
        <end position="27"/>
    </location>
</feature>
<keyword evidence="2" id="KW-0812">Transmembrane</keyword>
<feature type="transmembrane region" description="Helical" evidence="2">
    <location>
        <begin position="231"/>
        <end position="251"/>
    </location>
</feature>
<feature type="compositionally biased region" description="Low complexity" evidence="1">
    <location>
        <begin position="72"/>
        <end position="81"/>
    </location>
</feature>
<accession>A0A640SYN1</accession>
<feature type="compositionally biased region" description="Basic residues" evidence="1">
    <location>
        <begin position="305"/>
        <end position="316"/>
    </location>
</feature>
<feature type="transmembrane region" description="Helical" evidence="2">
    <location>
        <begin position="271"/>
        <end position="296"/>
    </location>
</feature>
<feature type="region of interest" description="Disordered" evidence="1">
    <location>
        <begin position="1"/>
        <end position="82"/>
    </location>
</feature>
<reference evidence="3 4" key="1">
    <citation type="submission" date="2019-12" db="EMBL/GenBank/DDBJ databases">
        <title>Whole genome shotgun sequence of Streptomyces hygroscopicus subsp. glebosus NBRC 13786.</title>
        <authorList>
            <person name="Ichikawa N."/>
            <person name="Kimura A."/>
            <person name="Kitahashi Y."/>
            <person name="Komaki H."/>
            <person name="Tamura T."/>
        </authorList>
    </citation>
    <scope>NUCLEOTIDE SEQUENCE [LARGE SCALE GENOMIC DNA]</scope>
    <source>
        <strain evidence="3 4">NBRC 13786</strain>
    </source>
</reference>
<evidence type="ECO:0008006" key="5">
    <source>
        <dbReference type="Google" id="ProtNLM"/>
    </source>
</evidence>
<feature type="compositionally biased region" description="Polar residues" evidence="1">
    <location>
        <begin position="49"/>
        <end position="62"/>
    </location>
</feature>
<feature type="transmembrane region" description="Helical" evidence="2">
    <location>
        <begin position="132"/>
        <end position="151"/>
    </location>
</feature>
<gene>
    <name evidence="3" type="ORF">Sgleb_40510</name>
</gene>
<protein>
    <recommendedName>
        <fullName evidence="5">DUF2306 domain-containing protein</fullName>
    </recommendedName>
</protein>
<dbReference type="AlphaFoldDB" id="A0A640SYN1"/>
<feature type="region of interest" description="Disordered" evidence="1">
    <location>
        <begin position="305"/>
        <end position="331"/>
    </location>
</feature>
<organism evidence="3 4">
    <name type="scientific">Streptomyces glebosus</name>
    <dbReference type="NCBI Taxonomy" id="249580"/>
    <lineage>
        <taxon>Bacteria</taxon>
        <taxon>Bacillati</taxon>
        <taxon>Actinomycetota</taxon>
        <taxon>Actinomycetes</taxon>
        <taxon>Kitasatosporales</taxon>
        <taxon>Streptomycetaceae</taxon>
        <taxon>Streptomyces</taxon>
    </lineage>
</organism>
<evidence type="ECO:0000256" key="2">
    <source>
        <dbReference type="SAM" id="Phobius"/>
    </source>
</evidence>
<sequence length="331" mass="35371">MTATGHGEPPVRATADGDRPTSTEADARPTTTDTGTRPATADSGARPTATDSNSLPTTTDTGSHPAPTDTNPRPATRPPSAARRRLRGRLRTAAWLLPLAVVTVLVTARALTAYVPPDLHTSRVPLRGELHYALLVAHIATATVAVLTGLAQSWPWLRRRSPAAHRWTGRAYFFAGVFPSALVGIPVIGLTPLGLSNQASLAVLDALWLFTGIAGYRAARQRRYADHRVWMIRNYALTLVAITSRLIQPLFEHLVAAQLTDPVSYAGDTLAAGHDIAGATAWTALVLQLIAAEYVLGRRAGQAARRRATRTARPRRTQPSAPTPVTPDLSA</sequence>
<keyword evidence="2" id="KW-1133">Transmembrane helix</keyword>
<feature type="transmembrane region" description="Helical" evidence="2">
    <location>
        <begin position="93"/>
        <end position="112"/>
    </location>
</feature>
<evidence type="ECO:0000256" key="1">
    <source>
        <dbReference type="SAM" id="MobiDB-lite"/>
    </source>
</evidence>
<dbReference type="InterPro" id="IPR018750">
    <property type="entry name" value="DUF2306_membrane"/>
</dbReference>
<comment type="caution">
    <text evidence="3">The sequence shown here is derived from an EMBL/GenBank/DDBJ whole genome shotgun (WGS) entry which is preliminary data.</text>
</comment>
<dbReference type="RefSeq" id="WP_190142844.1">
    <property type="nucleotide sequence ID" value="NZ_BLIO01000001.1"/>
</dbReference>
<dbReference type="Proteomes" id="UP000430079">
    <property type="component" value="Unassembled WGS sequence"/>
</dbReference>
<dbReference type="Pfam" id="PF10067">
    <property type="entry name" value="DUF2306"/>
    <property type="match status" value="1"/>
</dbReference>
<name>A0A640SYN1_9ACTN</name>
<feature type="transmembrane region" description="Helical" evidence="2">
    <location>
        <begin position="199"/>
        <end position="219"/>
    </location>
</feature>
<feature type="compositionally biased region" description="Low complexity" evidence="1">
    <location>
        <begin position="28"/>
        <end position="42"/>
    </location>
</feature>